<sequence length="59" mass="6435">MVCTTNKAGVYSTVYAFFSDVISITLIKKLKNCYAVGDFFCDADDGGHFVAHFEGTMNA</sequence>
<name>A0A840DWG3_9HYPH</name>
<dbReference type="Proteomes" id="UP000585970">
    <property type="component" value="Unassembled WGS sequence"/>
</dbReference>
<reference evidence="1 2" key="1">
    <citation type="submission" date="2020-08" db="EMBL/GenBank/DDBJ databases">
        <title>Genomic Encyclopedia of Type Strains, Phase IV (KMG-IV): sequencing the most valuable type-strain genomes for metagenomic binning, comparative biology and taxonomic classification.</title>
        <authorList>
            <person name="Goeker M."/>
        </authorList>
    </citation>
    <scope>NUCLEOTIDE SEQUENCE [LARGE SCALE GENOMIC DNA]</scope>
    <source>
        <strain evidence="1 2">DSM 100694</strain>
    </source>
</reference>
<proteinExistence type="predicted"/>
<protein>
    <submittedName>
        <fullName evidence="1">Uncharacterized protein YerC</fullName>
    </submittedName>
</protein>
<gene>
    <name evidence="1" type="ORF">GGR08_001611</name>
</gene>
<dbReference type="AlphaFoldDB" id="A0A840DWG3"/>
<evidence type="ECO:0000313" key="2">
    <source>
        <dbReference type="Proteomes" id="UP000585970"/>
    </source>
</evidence>
<evidence type="ECO:0000313" key="1">
    <source>
        <dbReference type="EMBL" id="MBB4077280.1"/>
    </source>
</evidence>
<keyword evidence="2" id="KW-1185">Reference proteome</keyword>
<comment type="caution">
    <text evidence="1">The sequence shown here is derived from an EMBL/GenBank/DDBJ whole genome shotgun (WGS) entry which is preliminary data.</text>
</comment>
<accession>A0A840DWG3</accession>
<organism evidence="1 2">
    <name type="scientific">Bartonella fuyuanensis</name>
    <dbReference type="NCBI Taxonomy" id="1460968"/>
    <lineage>
        <taxon>Bacteria</taxon>
        <taxon>Pseudomonadati</taxon>
        <taxon>Pseudomonadota</taxon>
        <taxon>Alphaproteobacteria</taxon>
        <taxon>Hyphomicrobiales</taxon>
        <taxon>Bartonellaceae</taxon>
        <taxon>Bartonella</taxon>
    </lineage>
</organism>
<dbReference type="RefSeq" id="WP_183194698.1">
    <property type="nucleotide sequence ID" value="NZ_JACIFE010000038.1"/>
</dbReference>
<dbReference type="EMBL" id="JACIFE010000038">
    <property type="protein sequence ID" value="MBB4077280.1"/>
    <property type="molecule type" value="Genomic_DNA"/>
</dbReference>